<keyword evidence="1 3" id="KW-0853">WD repeat</keyword>
<organism evidence="5 6">
    <name type="scientific">Clytia hemisphaerica</name>
    <dbReference type="NCBI Taxonomy" id="252671"/>
    <lineage>
        <taxon>Eukaryota</taxon>
        <taxon>Metazoa</taxon>
        <taxon>Cnidaria</taxon>
        <taxon>Hydrozoa</taxon>
        <taxon>Hydroidolina</taxon>
        <taxon>Leptothecata</taxon>
        <taxon>Obeliida</taxon>
        <taxon>Clytiidae</taxon>
        <taxon>Clytia</taxon>
    </lineage>
</organism>
<dbReference type="PROSITE" id="PS50082">
    <property type="entry name" value="WD_REPEATS_2"/>
    <property type="match status" value="6"/>
</dbReference>
<dbReference type="PROSITE" id="PS50294">
    <property type="entry name" value="WD_REPEATS_REGION"/>
    <property type="match status" value="4"/>
</dbReference>
<dbReference type="PANTHER" id="PTHR14604:SF4">
    <property type="entry name" value="F-BOX DOMAIN-CONTAINING PROTEIN"/>
    <property type="match status" value="1"/>
</dbReference>
<proteinExistence type="predicted"/>
<dbReference type="Gene3D" id="1.20.1280.50">
    <property type="match status" value="1"/>
</dbReference>
<evidence type="ECO:0000259" key="4">
    <source>
        <dbReference type="Pfam" id="PF12937"/>
    </source>
</evidence>
<keyword evidence="2" id="KW-0677">Repeat</keyword>
<name>A0A7M5VC95_9CNID</name>
<dbReference type="PANTHER" id="PTHR14604">
    <property type="entry name" value="WD40 REPEAT PF20"/>
    <property type="match status" value="1"/>
</dbReference>
<dbReference type="InterPro" id="IPR001680">
    <property type="entry name" value="WD40_rpt"/>
</dbReference>
<dbReference type="SUPFAM" id="SSF50978">
    <property type="entry name" value="WD40 repeat-like"/>
    <property type="match status" value="1"/>
</dbReference>
<feature type="repeat" description="WD" evidence="3">
    <location>
        <begin position="404"/>
        <end position="443"/>
    </location>
</feature>
<dbReference type="InterPro" id="IPR011041">
    <property type="entry name" value="Quinoprot_gluc/sorb_DH_b-prop"/>
</dbReference>
<dbReference type="InterPro" id="IPR001810">
    <property type="entry name" value="F-box_dom"/>
</dbReference>
<dbReference type="AlphaFoldDB" id="A0A7M5VC95"/>
<keyword evidence="6" id="KW-1185">Reference proteome</keyword>
<dbReference type="PROSITE" id="PS00678">
    <property type="entry name" value="WD_REPEATS_1"/>
    <property type="match status" value="5"/>
</dbReference>
<feature type="repeat" description="WD" evidence="3">
    <location>
        <begin position="281"/>
        <end position="320"/>
    </location>
</feature>
<evidence type="ECO:0000256" key="2">
    <source>
        <dbReference type="ARBA" id="ARBA00022737"/>
    </source>
</evidence>
<protein>
    <recommendedName>
        <fullName evidence="4">F-box domain-containing protein</fullName>
    </recommendedName>
</protein>
<dbReference type="Pfam" id="PF12937">
    <property type="entry name" value="F-box-like"/>
    <property type="match status" value="1"/>
</dbReference>
<dbReference type="Gene3D" id="2.130.10.10">
    <property type="entry name" value="YVTN repeat-like/Quinoprotein amine dehydrogenase"/>
    <property type="match status" value="1"/>
</dbReference>
<feature type="domain" description="F-box" evidence="4">
    <location>
        <begin position="138"/>
        <end position="174"/>
    </location>
</feature>
<evidence type="ECO:0000313" key="6">
    <source>
        <dbReference type="Proteomes" id="UP000594262"/>
    </source>
</evidence>
<sequence length="532" mass="60978">GYSTPEECEESLQFNKSTEDWIWVENPQDNVMEFSRGEMHSQSVHTDTTDYPYSTDYRDSTYSGYDTDSEVLSPTVTPPTSLGRGFKGQVRSPILSPEQLKKDISDVTRSKVYDANSDSDVFFSTWKKGRQRTDLEPVLEVIFSYLDDSSLRSAELVCKQWLWCIEDSMLWRKLIKQKVHRETVWKGFGKRRGWMDSLNTFSEEFDHKYFRALYLNTEKDIKNLESNWKTGKHQLTTVSCEAEYREGVYCLQSDEEQIVSGHRDNTVKIWDTKTLACKKMIKGHTGSVLCLQYEGNLLITGSSDSTVRIWNLETGQEINKLMQHSDAVLTLRLQNSTLITGSKDRSIIVWDVHSPNAASLRMKMEGHEKAVNVIDFDDKYIVSGSGDRTIKVWDSNTFNFIRNLAGHSRGVNCLQYRTPLVVSGSTDQTIMLWNVEQGTCLTVFKTYSEMLVRCLQFNDHYIVSGGHDGVIKVWNLKAALHGRPEAELFIHSCKPHNNRISHLSIDHFQIVSCSLDDTICMLDFDEASFEVT</sequence>
<feature type="repeat" description="WD" evidence="3">
    <location>
        <begin position="364"/>
        <end position="403"/>
    </location>
</feature>
<dbReference type="CDD" id="cd00200">
    <property type="entry name" value="WD40"/>
    <property type="match status" value="1"/>
</dbReference>
<dbReference type="PRINTS" id="PR00320">
    <property type="entry name" value="GPROTEINBRPT"/>
</dbReference>
<dbReference type="InterPro" id="IPR036322">
    <property type="entry name" value="WD40_repeat_dom_sf"/>
</dbReference>
<dbReference type="SUPFAM" id="SSF81383">
    <property type="entry name" value="F-box domain"/>
    <property type="match status" value="1"/>
</dbReference>
<dbReference type="SUPFAM" id="SSF50952">
    <property type="entry name" value="Soluble quinoprotein glucose dehydrogenase"/>
    <property type="match status" value="1"/>
</dbReference>
<reference evidence="5" key="1">
    <citation type="submission" date="2021-01" db="UniProtKB">
        <authorList>
            <consortium name="EnsemblMetazoa"/>
        </authorList>
    </citation>
    <scope>IDENTIFICATION</scope>
</reference>
<dbReference type="Proteomes" id="UP000594262">
    <property type="component" value="Unplaced"/>
</dbReference>
<accession>A0A7M5VC95</accession>
<evidence type="ECO:0000256" key="1">
    <source>
        <dbReference type="ARBA" id="ARBA00022574"/>
    </source>
</evidence>
<dbReference type="InterPro" id="IPR050995">
    <property type="entry name" value="WD-F-box_domain-protein"/>
</dbReference>
<dbReference type="EnsemblMetazoa" id="CLYHEMT008391.1">
    <property type="protein sequence ID" value="CLYHEMP008391.1"/>
    <property type="gene ID" value="CLYHEMG008391"/>
</dbReference>
<dbReference type="InterPro" id="IPR019775">
    <property type="entry name" value="WD40_repeat_CS"/>
</dbReference>
<feature type="repeat" description="WD" evidence="3">
    <location>
        <begin position="321"/>
        <end position="360"/>
    </location>
</feature>
<feature type="repeat" description="WD" evidence="3">
    <location>
        <begin position="254"/>
        <end position="274"/>
    </location>
</feature>
<dbReference type="Pfam" id="PF00400">
    <property type="entry name" value="WD40"/>
    <property type="match status" value="6"/>
</dbReference>
<evidence type="ECO:0000313" key="5">
    <source>
        <dbReference type="EnsemblMetazoa" id="CLYHEMP008391.1"/>
    </source>
</evidence>
<dbReference type="SMART" id="SM00320">
    <property type="entry name" value="WD40"/>
    <property type="match status" value="7"/>
</dbReference>
<evidence type="ECO:0000256" key="3">
    <source>
        <dbReference type="PROSITE-ProRule" id="PRU00221"/>
    </source>
</evidence>
<dbReference type="InterPro" id="IPR036047">
    <property type="entry name" value="F-box-like_dom_sf"/>
</dbReference>
<feature type="repeat" description="WD" evidence="3">
    <location>
        <begin position="452"/>
        <end position="477"/>
    </location>
</feature>
<dbReference type="InterPro" id="IPR015943">
    <property type="entry name" value="WD40/YVTN_repeat-like_dom_sf"/>
</dbReference>
<dbReference type="InterPro" id="IPR020472">
    <property type="entry name" value="WD40_PAC1"/>
</dbReference>